<dbReference type="GO" id="GO:0043139">
    <property type="term" value="F:5'-3' DNA helicase activity"/>
    <property type="evidence" value="ECO:0007669"/>
    <property type="project" value="UniProtKB-EC"/>
</dbReference>
<dbReference type="EC" id="5.6.2.3" evidence="1"/>
<reference evidence="8" key="1">
    <citation type="submission" date="2016-11" db="UniProtKB">
        <authorList>
            <consortium name="WormBaseParasite"/>
        </authorList>
    </citation>
    <scope>IDENTIFICATION</scope>
</reference>
<dbReference type="InterPro" id="IPR019428">
    <property type="entry name" value="7TM_GPCR_serpentine_rcpt_Str"/>
</dbReference>
<evidence type="ECO:0000256" key="2">
    <source>
        <dbReference type="SAM" id="MobiDB-lite"/>
    </source>
</evidence>
<keyword evidence="1" id="KW-0547">Nucleotide-binding</keyword>
<dbReference type="InterPro" id="IPR025476">
    <property type="entry name" value="Helitron_helicase-like"/>
</dbReference>
<dbReference type="SUPFAM" id="SSF52540">
    <property type="entry name" value="P-loop containing nucleoside triphosphate hydrolases"/>
    <property type="match status" value="2"/>
</dbReference>
<keyword evidence="7" id="KW-1185">Reference proteome</keyword>
<dbReference type="GO" id="GO:0016887">
    <property type="term" value="F:ATP hydrolysis activity"/>
    <property type="evidence" value="ECO:0007669"/>
    <property type="project" value="RHEA"/>
</dbReference>
<feature type="compositionally biased region" description="Polar residues" evidence="2">
    <location>
        <begin position="147"/>
        <end position="160"/>
    </location>
</feature>
<dbReference type="SUPFAM" id="SSF52949">
    <property type="entry name" value="Macro domain-like"/>
    <property type="match status" value="1"/>
</dbReference>
<evidence type="ECO:0000259" key="4">
    <source>
        <dbReference type="Pfam" id="PF05970"/>
    </source>
</evidence>
<dbReference type="GO" id="GO:0006281">
    <property type="term" value="P:DNA repair"/>
    <property type="evidence" value="ECO:0007669"/>
    <property type="project" value="UniProtKB-KW"/>
</dbReference>
<feature type="compositionally biased region" description="Basic residues" evidence="2">
    <location>
        <begin position="133"/>
        <end position="142"/>
    </location>
</feature>
<dbReference type="Pfam" id="PF21530">
    <property type="entry name" value="Pif1_2B_dom"/>
    <property type="match status" value="1"/>
</dbReference>
<feature type="domain" description="DNA helicase Pif1-like 2B" evidence="6">
    <location>
        <begin position="2316"/>
        <end position="2353"/>
    </location>
</feature>
<dbReference type="CDD" id="cd18809">
    <property type="entry name" value="SF1_C_RecD"/>
    <property type="match status" value="1"/>
</dbReference>
<dbReference type="InterPro" id="IPR049163">
    <property type="entry name" value="Pif1-like_2B_dom"/>
</dbReference>
<dbReference type="Gene3D" id="3.40.50.300">
    <property type="entry name" value="P-loop containing nucleotide triphosphate hydrolases"/>
    <property type="match status" value="2"/>
</dbReference>
<dbReference type="GO" id="GO:0006310">
    <property type="term" value="P:DNA recombination"/>
    <property type="evidence" value="ECO:0007669"/>
    <property type="project" value="UniProtKB-KW"/>
</dbReference>
<dbReference type="InterPro" id="IPR043472">
    <property type="entry name" value="Macro_dom-like"/>
</dbReference>
<dbReference type="Pfam" id="PF05970">
    <property type="entry name" value="PIF1"/>
    <property type="match status" value="1"/>
</dbReference>
<keyword evidence="3" id="KW-1133">Transmembrane helix</keyword>
<feature type="domain" description="Helitron helicase-like" evidence="5">
    <location>
        <begin position="1442"/>
        <end position="1573"/>
    </location>
</feature>
<dbReference type="Pfam" id="PF14214">
    <property type="entry name" value="Helitron_like_N"/>
    <property type="match status" value="1"/>
</dbReference>
<keyword evidence="3" id="KW-0812">Transmembrane</keyword>
<keyword evidence="1" id="KW-0347">Helicase</keyword>
<evidence type="ECO:0000256" key="3">
    <source>
        <dbReference type="SAM" id="Phobius"/>
    </source>
</evidence>
<dbReference type="GO" id="GO:0005524">
    <property type="term" value="F:ATP binding"/>
    <property type="evidence" value="ECO:0007669"/>
    <property type="project" value="UniProtKB-KW"/>
</dbReference>
<dbReference type="WBParaSite" id="Csp11.Scaffold472.g1668.t2">
    <property type="protein sequence ID" value="Csp11.Scaffold472.g1668.t2"/>
    <property type="gene ID" value="Csp11.Scaffold472.g1668"/>
</dbReference>
<evidence type="ECO:0000313" key="8">
    <source>
        <dbReference type="WBParaSite" id="Csp11.Scaffold472.g1668.t2"/>
    </source>
</evidence>
<feature type="region of interest" description="Disordered" evidence="2">
    <location>
        <begin position="109"/>
        <end position="160"/>
    </location>
</feature>
<dbReference type="PANTHER" id="PTHR10492:SF57">
    <property type="entry name" value="ATP-DEPENDENT DNA HELICASE"/>
    <property type="match status" value="1"/>
</dbReference>
<dbReference type="STRING" id="1561998.A0A1I7T221"/>
<dbReference type="PANTHER" id="PTHR10492">
    <property type="match status" value="1"/>
</dbReference>
<dbReference type="InterPro" id="IPR027417">
    <property type="entry name" value="P-loop_NTPase"/>
</dbReference>
<keyword evidence="1" id="KW-0227">DNA damage</keyword>
<keyword evidence="1" id="KW-0378">Hydrolase</keyword>
<dbReference type="Proteomes" id="UP000095282">
    <property type="component" value="Unplaced"/>
</dbReference>
<feature type="transmembrane region" description="Helical" evidence="3">
    <location>
        <begin position="20"/>
        <end position="41"/>
    </location>
</feature>
<name>A0A1I7T221_9PELO</name>
<dbReference type="InterPro" id="IPR010285">
    <property type="entry name" value="DNA_helicase_pif1-like_DEAD"/>
</dbReference>
<feature type="region of interest" description="Disordered" evidence="2">
    <location>
        <begin position="1167"/>
        <end position="1196"/>
    </location>
</feature>
<dbReference type="GO" id="GO:0000723">
    <property type="term" value="P:telomere maintenance"/>
    <property type="evidence" value="ECO:0007669"/>
    <property type="project" value="InterPro"/>
</dbReference>
<evidence type="ECO:0000259" key="6">
    <source>
        <dbReference type="Pfam" id="PF21530"/>
    </source>
</evidence>
<comment type="catalytic activity">
    <reaction evidence="1">
        <text>ATP + H2O = ADP + phosphate + H(+)</text>
        <dbReference type="Rhea" id="RHEA:13065"/>
        <dbReference type="ChEBI" id="CHEBI:15377"/>
        <dbReference type="ChEBI" id="CHEBI:15378"/>
        <dbReference type="ChEBI" id="CHEBI:30616"/>
        <dbReference type="ChEBI" id="CHEBI:43474"/>
        <dbReference type="ChEBI" id="CHEBI:456216"/>
        <dbReference type="EC" id="5.6.2.3"/>
    </reaction>
</comment>
<feature type="domain" description="DNA helicase Pif1-like DEAD-box helicase" evidence="4">
    <location>
        <begin position="2017"/>
        <end position="2221"/>
    </location>
</feature>
<evidence type="ECO:0000256" key="1">
    <source>
        <dbReference type="RuleBase" id="RU363044"/>
    </source>
</evidence>
<comment type="similarity">
    <text evidence="1">Belongs to the helicase family.</text>
</comment>
<organism evidence="7 8">
    <name type="scientific">Caenorhabditis tropicalis</name>
    <dbReference type="NCBI Taxonomy" id="1561998"/>
    <lineage>
        <taxon>Eukaryota</taxon>
        <taxon>Metazoa</taxon>
        <taxon>Ecdysozoa</taxon>
        <taxon>Nematoda</taxon>
        <taxon>Chromadorea</taxon>
        <taxon>Rhabditida</taxon>
        <taxon>Rhabditina</taxon>
        <taxon>Rhabditomorpha</taxon>
        <taxon>Rhabditoidea</taxon>
        <taxon>Rhabditidae</taxon>
        <taxon>Peloderinae</taxon>
        <taxon>Caenorhabditis</taxon>
    </lineage>
</organism>
<keyword evidence="1" id="KW-0233">DNA recombination</keyword>
<proteinExistence type="inferred from homology"/>
<keyword evidence="1" id="KW-0067">ATP-binding</keyword>
<accession>A0A1I7T221</accession>
<dbReference type="Pfam" id="PF10326">
    <property type="entry name" value="7TM_GPCR_Str"/>
    <property type="match status" value="1"/>
</dbReference>
<protein>
    <recommendedName>
        <fullName evidence="1">ATP-dependent DNA helicase</fullName>
        <ecNumber evidence="1">5.6.2.3</ecNumber>
    </recommendedName>
</protein>
<keyword evidence="1" id="KW-0234">DNA repair</keyword>
<evidence type="ECO:0000259" key="5">
    <source>
        <dbReference type="Pfam" id="PF14214"/>
    </source>
</evidence>
<dbReference type="Gene3D" id="3.40.220.10">
    <property type="entry name" value="Leucine Aminopeptidase, subunit E, domain 1"/>
    <property type="match status" value="1"/>
</dbReference>
<comment type="cofactor">
    <cofactor evidence="1">
        <name>Mg(2+)</name>
        <dbReference type="ChEBI" id="CHEBI:18420"/>
    </cofactor>
</comment>
<sequence length="2528" mass="289641">MKKEIIKFSIRHRKLHKEFFHALVVESLGPTVLLVIPVAPILLTPLVHPYMNIEINWQTGWLYSLIGLYPPFDSIGFMLIVSEYRKVITKDRKAYYRLNRQQLRAKGKVSSGNTDVSIVDGAEQSSKEEPPLKKIKGNSKGKRTSDETTINDVRQDSKTPTPFETKKCKVRFGLIDLFQVETDAIVVPHFENEKSTGKGDESAELKEMRTKLRCLNQDQNSLFDKFVKSEAFKEKLQNYGCLGFNWQPKTLHGIRELKRTSFHVSSPSLEPKDSFSPVTEAYLRSAYLSSLLAADKEQASSLAFPILGGKVCQMKSAAIGLQTIMAYMHAVEYTSLKLIYIVTPEEKIYDAIGEFFSPAQCFEWKHERGKIRKNESVLFDIHNKMTKRTGAKTKRFRIVEEKLMKKSIQSIFAKEFIENGVGDGEVILNNLLDIRHNLKNFCGSNQVLRKLWIISYYYMYFEEHSGGILLFLELIIIYSHSSDTIQVDLNSEQCQERKKMFHSLKILHGTIVKMWNDVMDSAPFKCDCEISMENNGNHEKMMVFLSKLSHPDFVFDEWILQDRTFMFDSETTENLLRSVSSFQPNLVYSIPGEGKSIFIPRRRQKKAEIKKRVLIWLEARPEVFKKRQDDLSRIVYDQILTETVGEETTPSSYNPAEFDQIIGTDKDPDENTKQLNRNFYEAGEKYLKSKEANDDSEVKEASDRLDKCMNALDDNRYIRHIVNDLEHERTLRNRHFRKYSVFIMAKDYPPIPNEEVDDIFEANELLWEKAGVVCSVEEFLASKLRQLDLERFNMPIEVLPYDPYDAPDLPFIEKTDIEPLEEEYPEPIDIGSLKEPCPFCGALMFEGERNYSCCKSGSVWIPPIKKIPTEVDKIFDMAYRSNLISANASFSMASLHYCRQQQAAGGVQSFKNKGMISCHPSAIYAKNEDRPAFANFITLNMNNEGIAMERMRDVKGRRTKTLEKIFVDIQKYMDEHNKLYEAYKSMSQIEKELREDDATKALLDDNKIDFRIVPPGELNDDQLKALQAHNGVYARPNRMGNSYVSVAFTWNADDMIPLPRGLKIYPKNPNTTLQRPLSIYSNLCDQMCYPLFFPDAVGGWGLHKYARLNKKKQKNIPLFVERVTTHLTELKEQGERPADYYDLDEDETIREIVEEMFHGKTPVNDFHMSDYSDASPHGFHSDHSDNESVEDDPEKFSDDEILQRGVLEDLQDDPVDENEVAMLQNVEMVERGGERYPMIIKNKNCDEIPFVGASNPFQRDNDELNFDMGNGDNFAFGDSISSEQNQVNRFRDGTDEYSDPFSAILRRRSDDQERGDYSFDDYEHFQGADFQSNMNNARGEQIELADQCLIPEGDVNEDEDEDVCYGDEHNAENTALGRSNDGVRVKNVGFRQHVSLAEYAKFQLQKRRGIPCRYQGRARTLGQLYLIDVASFVENARPKVQRKKKLGMLVTMPSTVPGTSKYQKELVMSAVTISNTLGNPHLFITFTGNPMWPEIKRECAANKCDWSDIPEFVNRVFKRKFELFLEDVIGKSKKSSKHRGKLMRQAGIFGPVKWYNYSVEFQQRGMPHCHLLISLETPITSAEQVDEIISAEVPKMPKAEDFPTDRAFQANKRYYNAVRSFMVHHPCKGIPNAYCNQEKKPHLNQCTKGFPKKLTDHTILSDNQYPDYKRDSGNTYTIHKNNQVFFAGDEYVVSHNPYLLTKYNCHVNVVSSIKTMKYMFKYIHKGADRVLLECNEKSKRGSMAPDAMTLDRNVFVPQNLAAAKVKERQDEADRMMDRAGVKLGKEERVALNDCSYMMDLSAMTACEAAWRISGFQMHGSSHIVHRGFIHEENKDLTYTLRGVSAAEVGEMLTRKPKGMMINSLPPQPRYLELTATRLLAQNVRGPKSWEELRTYRGKIYDTCLGAARARGLMDGDTEWHSALDEVARTEIPVDSFHWQEMVNRGSWSDEQKKAHALRHIRFLLARHGMSLEDFELEDIYDEDDLPRIDPNTDFDNPDAVQIDRNHHRTEGLDMYSKLNPQQKKFVDRALELDETQDQKRLLFVDGPGGTGKTFCYKTIYNLLSAKGRKVICVSHTGIAACLLPNGCTAHRKFSIPLEVSDVMACRVSFGGPEAEKLSQTDCIIWDEVCMTDRRILDAVNILFQQLKNSTLPFGGVMMIFGGDWRQILPIVETAKSFGVIKYTLKNSLLFNQFEKFKLVSNQRAITDPDFAERILQIGDGNGWTDPVRHMVRVPEENVERGSELDLADWVFPNVNNIKSTMTAALLTVDNKTALRLNDVVLSKLNGESREFLATDTPDKDTGLDVDAAVFASETPQGMPPHLLRLKVGAQVVLLRNLSIDQGLCNGTRLTIESFGDDVIRCTVNTKMENTPDYMFLHRMIMSPTGKGAKSCGFKRLQYPIRLAYACTINKSQGQTLSRCGLVLHSPVFSHGQLYVAMSRVQRGSDFKLWHTKRIHRRTDDRPVGGGCLVRNVVYKEVLRDQSIVEELEHPRRREIRGIFNTMVERFRSRSVGGQRVQEKTKSSRSNSC</sequence>
<keyword evidence="3" id="KW-0472">Membrane</keyword>
<evidence type="ECO:0000313" key="7">
    <source>
        <dbReference type="Proteomes" id="UP000095282"/>
    </source>
</evidence>